<dbReference type="SFLD" id="SFLDS00019">
    <property type="entry name" value="Glutathione_Transferase_(cytos"/>
    <property type="match status" value="1"/>
</dbReference>
<protein>
    <submittedName>
        <fullName evidence="6">Ganglioside-induced differentiation-associated protein 1-like</fullName>
    </submittedName>
</protein>
<evidence type="ECO:0000313" key="5">
    <source>
        <dbReference type="Proteomes" id="UP000694865"/>
    </source>
</evidence>
<accession>A0ABM0M8W0</accession>
<keyword evidence="5" id="KW-1185">Reference proteome</keyword>
<dbReference type="RefSeq" id="XP_006816451.1">
    <property type="nucleotide sequence ID" value="XM_006816388.1"/>
</dbReference>
<evidence type="ECO:0000256" key="2">
    <source>
        <dbReference type="SAM" id="Phobius"/>
    </source>
</evidence>
<keyword evidence="2" id="KW-0472">Membrane</keyword>
<dbReference type="SUPFAM" id="SSF52833">
    <property type="entry name" value="Thioredoxin-like"/>
    <property type="match status" value="1"/>
</dbReference>
<dbReference type="Gene3D" id="3.40.30.10">
    <property type="entry name" value="Glutaredoxin"/>
    <property type="match status" value="1"/>
</dbReference>
<dbReference type="InterPro" id="IPR036282">
    <property type="entry name" value="Glutathione-S-Trfase_C_sf"/>
</dbReference>
<dbReference type="SUPFAM" id="SSF47616">
    <property type="entry name" value="GST C-terminal domain-like"/>
    <property type="match status" value="1"/>
</dbReference>
<dbReference type="InterPro" id="IPR004045">
    <property type="entry name" value="Glutathione_S-Trfase_N"/>
</dbReference>
<sequence length="318" mass="36398">MAELDENIEACDDQLLVYYWEYSVDCQRVLLALEEKKIDYKKIAVNILELENVSPWYMKINPRGEVPTVVRGNDVVMETETILHYLDDTFVETTRLCPDEESEEGFRCKYQLKLASKIDLVKLNFGVPVLPEVAGSDDVKENFTADDVTALVKLFRESLVERCDQLASENPDLSDAYAKKKEWGLAFPESPDAELLDAALKMTNDVLTKLEEDLTTRKMEESPDTTWWLVGTTFTTADIYWATILHRLEQLGLEQRYWANGKRPHVSYYLDRIKQRANLSVTEQTGFMGFVGRVKKRWPWMAVPIGVVAAGLVGLLIL</sequence>
<dbReference type="Gene3D" id="1.20.1050.10">
    <property type="match status" value="1"/>
</dbReference>
<evidence type="ECO:0000259" key="3">
    <source>
        <dbReference type="PROSITE" id="PS50404"/>
    </source>
</evidence>
<feature type="domain" description="GST C-terminal" evidence="4">
    <location>
        <begin position="158"/>
        <end position="305"/>
    </location>
</feature>
<dbReference type="InterPro" id="IPR036249">
    <property type="entry name" value="Thioredoxin-like_sf"/>
</dbReference>
<dbReference type="InterPro" id="IPR004046">
    <property type="entry name" value="GST_C"/>
</dbReference>
<dbReference type="SFLD" id="SFLDG00358">
    <property type="entry name" value="Main_(cytGST)"/>
    <property type="match status" value="1"/>
</dbReference>
<dbReference type="Pfam" id="PF13409">
    <property type="entry name" value="GST_N_2"/>
    <property type="match status" value="1"/>
</dbReference>
<evidence type="ECO:0000259" key="4">
    <source>
        <dbReference type="PROSITE" id="PS50405"/>
    </source>
</evidence>
<reference evidence="6" key="1">
    <citation type="submission" date="2025-08" db="UniProtKB">
        <authorList>
            <consortium name="RefSeq"/>
        </authorList>
    </citation>
    <scope>IDENTIFICATION</scope>
    <source>
        <tissue evidence="6">Testes</tissue>
    </source>
</reference>
<name>A0ABM0M8W0_SACKO</name>
<evidence type="ECO:0000313" key="6">
    <source>
        <dbReference type="RefSeq" id="XP_006816451.1"/>
    </source>
</evidence>
<dbReference type="GeneID" id="102806484"/>
<dbReference type="InterPro" id="IPR040079">
    <property type="entry name" value="Glutathione_S-Trfase"/>
</dbReference>
<comment type="similarity">
    <text evidence="1">Belongs to the GST superfamily.</text>
</comment>
<dbReference type="PANTHER" id="PTHR44188:SF1">
    <property type="entry name" value="GDAP1, ISOFORM A"/>
    <property type="match status" value="1"/>
</dbReference>
<organism evidence="5 6">
    <name type="scientific">Saccoglossus kowalevskii</name>
    <name type="common">Acorn worm</name>
    <dbReference type="NCBI Taxonomy" id="10224"/>
    <lineage>
        <taxon>Eukaryota</taxon>
        <taxon>Metazoa</taxon>
        <taxon>Hemichordata</taxon>
        <taxon>Enteropneusta</taxon>
        <taxon>Harrimaniidae</taxon>
        <taxon>Saccoglossus</taxon>
    </lineage>
</organism>
<keyword evidence="2" id="KW-0812">Transmembrane</keyword>
<dbReference type="CDD" id="cd00570">
    <property type="entry name" value="GST_N_family"/>
    <property type="match status" value="1"/>
</dbReference>
<feature type="transmembrane region" description="Helical" evidence="2">
    <location>
        <begin position="298"/>
        <end position="317"/>
    </location>
</feature>
<dbReference type="InterPro" id="IPR010987">
    <property type="entry name" value="Glutathione-S-Trfase_C-like"/>
</dbReference>
<feature type="domain" description="GST N-terminal" evidence="3">
    <location>
        <begin position="13"/>
        <end position="94"/>
    </location>
</feature>
<keyword evidence="2" id="KW-1133">Transmembrane helix</keyword>
<evidence type="ECO:0000256" key="1">
    <source>
        <dbReference type="ARBA" id="ARBA00007409"/>
    </source>
</evidence>
<proteinExistence type="inferred from homology"/>
<dbReference type="Proteomes" id="UP000694865">
    <property type="component" value="Unplaced"/>
</dbReference>
<dbReference type="PROSITE" id="PS50405">
    <property type="entry name" value="GST_CTER"/>
    <property type="match status" value="1"/>
</dbReference>
<gene>
    <name evidence="6" type="primary">LOC102806484</name>
</gene>
<dbReference type="PANTHER" id="PTHR44188">
    <property type="entry name" value="GDAP1, ISOFORM A"/>
    <property type="match status" value="1"/>
</dbReference>
<dbReference type="Pfam" id="PF00043">
    <property type="entry name" value="GST_C"/>
    <property type="match status" value="1"/>
</dbReference>
<dbReference type="PROSITE" id="PS50404">
    <property type="entry name" value="GST_NTER"/>
    <property type="match status" value="1"/>
</dbReference>